<proteinExistence type="predicted"/>
<evidence type="ECO:0000256" key="3">
    <source>
        <dbReference type="SAM" id="SignalP"/>
    </source>
</evidence>
<evidence type="ECO:0000313" key="4">
    <source>
        <dbReference type="EMBL" id="PNW70046.1"/>
    </source>
</evidence>
<dbReference type="Proteomes" id="UP000006906">
    <property type="component" value="Chromosome 17"/>
</dbReference>
<organism evidence="4 5">
    <name type="scientific">Chlamydomonas reinhardtii</name>
    <name type="common">Chlamydomonas smithii</name>
    <dbReference type="NCBI Taxonomy" id="3055"/>
    <lineage>
        <taxon>Eukaryota</taxon>
        <taxon>Viridiplantae</taxon>
        <taxon>Chlorophyta</taxon>
        <taxon>core chlorophytes</taxon>
        <taxon>Chlorophyceae</taxon>
        <taxon>CS clade</taxon>
        <taxon>Chlamydomonadales</taxon>
        <taxon>Chlamydomonadaceae</taxon>
        <taxon>Chlamydomonas</taxon>
    </lineage>
</organism>
<keyword evidence="2" id="KW-0472">Membrane</keyword>
<feature type="region of interest" description="Disordered" evidence="1">
    <location>
        <begin position="221"/>
        <end position="312"/>
    </location>
</feature>
<feature type="transmembrane region" description="Helical" evidence="2">
    <location>
        <begin position="1632"/>
        <end position="1652"/>
    </location>
</feature>
<feature type="compositionally biased region" description="Polar residues" evidence="1">
    <location>
        <begin position="636"/>
        <end position="648"/>
    </location>
</feature>
<evidence type="ECO:0000313" key="5">
    <source>
        <dbReference type="Proteomes" id="UP000006906"/>
    </source>
</evidence>
<feature type="compositionally biased region" description="Gly residues" evidence="1">
    <location>
        <begin position="1217"/>
        <end position="1228"/>
    </location>
</feature>
<reference evidence="4 5" key="1">
    <citation type="journal article" date="2007" name="Science">
        <title>The Chlamydomonas genome reveals the evolution of key animal and plant functions.</title>
        <authorList>
            <person name="Merchant S.S."/>
            <person name="Prochnik S.E."/>
            <person name="Vallon O."/>
            <person name="Harris E.H."/>
            <person name="Karpowicz S.J."/>
            <person name="Witman G.B."/>
            <person name="Terry A."/>
            <person name="Salamov A."/>
            <person name="Fritz-Laylin L.K."/>
            <person name="Marechal-Drouard L."/>
            <person name="Marshall W.F."/>
            <person name="Qu L.H."/>
            <person name="Nelson D.R."/>
            <person name="Sanderfoot A.A."/>
            <person name="Spalding M.H."/>
            <person name="Kapitonov V.V."/>
            <person name="Ren Q."/>
            <person name="Ferris P."/>
            <person name="Lindquist E."/>
            <person name="Shapiro H."/>
            <person name="Lucas S.M."/>
            <person name="Grimwood J."/>
            <person name="Schmutz J."/>
            <person name="Cardol P."/>
            <person name="Cerutti H."/>
            <person name="Chanfreau G."/>
            <person name="Chen C.L."/>
            <person name="Cognat V."/>
            <person name="Croft M.T."/>
            <person name="Dent R."/>
            <person name="Dutcher S."/>
            <person name="Fernandez E."/>
            <person name="Fukuzawa H."/>
            <person name="Gonzalez-Ballester D."/>
            <person name="Gonzalez-Halphen D."/>
            <person name="Hallmann A."/>
            <person name="Hanikenne M."/>
            <person name="Hippler M."/>
            <person name="Inwood W."/>
            <person name="Jabbari K."/>
            <person name="Kalanon M."/>
            <person name="Kuras R."/>
            <person name="Lefebvre P.A."/>
            <person name="Lemaire S.D."/>
            <person name="Lobanov A.V."/>
            <person name="Lohr M."/>
            <person name="Manuell A."/>
            <person name="Meier I."/>
            <person name="Mets L."/>
            <person name="Mittag M."/>
            <person name="Mittelmeier T."/>
            <person name="Moroney J.V."/>
            <person name="Moseley J."/>
            <person name="Napoli C."/>
            <person name="Nedelcu A.M."/>
            <person name="Niyogi K."/>
            <person name="Novoselov S.V."/>
            <person name="Paulsen I.T."/>
            <person name="Pazour G."/>
            <person name="Purton S."/>
            <person name="Ral J.P."/>
            <person name="Riano-Pachon D.M."/>
            <person name="Riekhof W."/>
            <person name="Rymarquis L."/>
            <person name="Schroda M."/>
            <person name="Stern D."/>
            <person name="Umen J."/>
            <person name="Willows R."/>
            <person name="Wilson N."/>
            <person name="Zimmer S.L."/>
            <person name="Allmer J."/>
            <person name="Balk J."/>
            <person name="Bisova K."/>
            <person name="Chen C.J."/>
            <person name="Elias M."/>
            <person name="Gendler K."/>
            <person name="Hauser C."/>
            <person name="Lamb M.R."/>
            <person name="Ledford H."/>
            <person name="Long J.C."/>
            <person name="Minagawa J."/>
            <person name="Page M.D."/>
            <person name="Pan J."/>
            <person name="Pootakham W."/>
            <person name="Roje S."/>
            <person name="Rose A."/>
            <person name="Stahlberg E."/>
            <person name="Terauchi A.M."/>
            <person name="Yang P."/>
            <person name="Ball S."/>
            <person name="Bowler C."/>
            <person name="Dieckmann C.L."/>
            <person name="Gladyshev V.N."/>
            <person name="Green P."/>
            <person name="Jorgensen R."/>
            <person name="Mayfield S."/>
            <person name="Mueller-Roeber B."/>
            <person name="Rajamani S."/>
            <person name="Sayre R.T."/>
            <person name="Brokstein P."/>
            <person name="Dubchak I."/>
            <person name="Goodstein D."/>
            <person name="Hornick L."/>
            <person name="Huang Y.W."/>
            <person name="Jhaveri J."/>
            <person name="Luo Y."/>
            <person name="Martinez D."/>
            <person name="Ngau W.C."/>
            <person name="Otillar B."/>
            <person name="Poliakov A."/>
            <person name="Porter A."/>
            <person name="Szajkowski L."/>
            <person name="Werner G."/>
            <person name="Zhou K."/>
            <person name="Grigoriev I.V."/>
            <person name="Rokhsar D.S."/>
            <person name="Grossman A.R."/>
        </authorList>
    </citation>
    <scope>NUCLEOTIDE SEQUENCE [LARGE SCALE GENOMIC DNA]</scope>
    <source>
        <strain evidence="5">CC-503</strain>
    </source>
</reference>
<keyword evidence="2" id="KW-1133">Transmembrane helix</keyword>
<dbReference type="KEGG" id="cre:CHLRE_17g703450v5"/>
<feature type="transmembrane region" description="Helical" evidence="2">
    <location>
        <begin position="1664"/>
        <end position="1688"/>
    </location>
</feature>
<feature type="chain" id="PRO_5014477098" evidence="3">
    <location>
        <begin position="18"/>
        <end position="1700"/>
    </location>
</feature>
<feature type="region of interest" description="Disordered" evidence="1">
    <location>
        <begin position="1054"/>
        <end position="1081"/>
    </location>
</feature>
<dbReference type="EMBL" id="CM008978">
    <property type="protein sequence ID" value="PNW70046.1"/>
    <property type="molecule type" value="Genomic_DNA"/>
</dbReference>
<sequence>MVVTGLLGLNMMATAWCEGDLEENTLPEWHPVVQNFPCNGTAAAKAGFLLRNGVSAYPIFFLLKERDRWATLQHTFLIARLLFAAVAPIHAFSDYVHKLLNAVQRLMCTMFHLVLSFRAPEVVPSRSALWYLRMAPVIDVTSTGLFKLGFWGEAVYGAVACVSVSWLSLRYAALHPHLAAQEGMRRPAVLAQQMASTVVLLFIESWRLRYERQRRRLLDQGSSAPAATAGGGAPQAHLSVLNGEGAGGAGGSSTGGAGKATGSTKGGSSSGKGGDAGDCCEDALYGTDEGASSQSEAVTDSDAKAGAAQPEGAGGLLQLPAAVPAGQQEQLAGNGGGNAIGSHTDTGMPLTTPAAVGAARSSDEGDVCGGGWPSSDQLLGAGGSSPLLTEEERSGGLSAQHPPVSSLEGSAAALTAAAGGTAAPPAPASAAGGPALLLLTAPFGHSYEAHAGSTATVASAAAAALHSGAAAAAATAAAGAEPDASARVLLSSPSTHQPSAWSAEPRRLQPVARAAAAPRPPAAVGRAFGAGSTAGRSLQRTAQPHAELNQDTARQQDAGPVQRAPYIARTRLLTVSIKIRGVDPSQVAAGYRQRIEQVLAGSRVQLEGVYLRAGCIELVVDVRAWRNANANIGSSTTQATLQSWSQMPQPREEGAAHAGPASSNQPPASASVDSLLQQQPLSGVGLDSSAAQQVDIGAIIRALGLPERTGAATAAAEVPAEDWDWDWAGAAAVGSGGSGHTCEWHVQTQGEDCTGAAGAGVGGDQRPCRSSWGDEATACQPQHQPQERSGAALADDPAVPQVLSVSPRVITVMTAESVDVRDRTNRADDVAAAAPAAATRQQLVRLQLHVLWDCIACVGADGTGAGAGAGGDLPEVLVRCNDSVLPATVHYCGILGTSCADNRLVTDGAAPGSGLMPAPADTAECGPACAMDAEAEAVVPVVEDAVGMTGDAEPRMMRDSLPDSASDAVAACSTPVGGSSFSAATPARPLSGAFDGSSTVGGHSLVHGNINSRGASSYGGAGGSPGATYGGGPGSESACVGSVAAPAAVGSALVPTSADRPFDRRARSQPQPQTRPSQQQPQDLQLLPPMLHQPPQPLARTAAALAALAASTPVPQPVVLEVCVSFLEACLPDNPGLLLVEVRAPGKVAGTCLPVLLLDDHAAAAELQAAVEAAEAGGVGRGTAQEWDDVFYDMSYFLQHTHALALPAAAAAAGASDGDGGSGGGCGSDGEEQEEQQQRMLVRELGMHLLGWLRSTPTGAVTLPYLYDRIQQGVASLDQGSDNGDLGAIVLGATAAAGPVSAPLAPWREAVGDAGGGAGGGETHTVGCDTPEPPHVMAAPRLGHRNQQLPLLPLAGGMVQGAAAAMPPQHQQHQAHDARAPVSWAPRGAGTGAADADTQEVPLSGAEQVVAAPAVECPELGSGGLAAAEAAGGSRLRKQHLVPDAAVAAVHGGVSGVGVADSGGSRAARMQVLRGWWALQPLVWQLPIWSNPDADGFCAFVAGYRLQLSNFATITVNISLLVFGLRTWKEAASTSDFLILMVPALLACGPSTLLAMLRLALRRLAPARAARYCDHIVSAEAYARHVGQITAGFLIGCLHFPAAAGVAAHELSAGAFVGNAALHMALTLSPPWVGLVFVLLRIPVQGLLWLRLDPTMSTPWVAARAVYVALLSVVVNVACSTYLAAIYTSRIGWRKARKAE</sequence>
<feature type="compositionally biased region" description="Gly residues" evidence="1">
    <location>
        <begin position="244"/>
        <end position="276"/>
    </location>
</feature>
<protein>
    <submittedName>
        <fullName evidence="4">Uncharacterized protein</fullName>
    </submittedName>
</protein>
<dbReference type="Gramene" id="PNW70046">
    <property type="protein sequence ID" value="PNW70046"/>
    <property type="gene ID" value="CHLRE_17g703450v5"/>
</dbReference>
<accession>A0A2K3CP30</accession>
<keyword evidence="5" id="KW-1185">Reference proteome</keyword>
<feature type="compositionally biased region" description="Low complexity" evidence="1">
    <location>
        <begin position="658"/>
        <end position="671"/>
    </location>
</feature>
<feature type="region of interest" description="Disordered" evidence="1">
    <location>
        <begin position="1216"/>
        <end position="1238"/>
    </location>
</feature>
<dbReference type="ExpressionAtlas" id="A0A2K3CP30">
    <property type="expression patterns" value="baseline and differential"/>
</dbReference>
<keyword evidence="2" id="KW-0812">Transmembrane</keyword>
<keyword evidence="3" id="KW-0732">Signal</keyword>
<gene>
    <name evidence="4" type="ORF">CHLRE_17g703450v5</name>
</gene>
<dbReference type="OrthoDB" id="549891at2759"/>
<feature type="region of interest" description="Disordered" evidence="1">
    <location>
        <begin position="328"/>
        <end position="405"/>
    </location>
</feature>
<feature type="signal peptide" evidence="3">
    <location>
        <begin position="1"/>
        <end position="17"/>
    </location>
</feature>
<feature type="region of interest" description="Disordered" evidence="1">
    <location>
        <begin position="519"/>
        <end position="562"/>
    </location>
</feature>
<evidence type="ECO:0000256" key="1">
    <source>
        <dbReference type="SAM" id="MobiDB-lite"/>
    </source>
</evidence>
<feature type="compositionally biased region" description="Low complexity" evidence="1">
    <location>
        <begin position="519"/>
        <end position="531"/>
    </location>
</feature>
<dbReference type="GeneID" id="5717258"/>
<dbReference type="RefSeq" id="XP_042914414.1">
    <property type="nucleotide sequence ID" value="XM_043071955.1"/>
</dbReference>
<feature type="region of interest" description="Disordered" evidence="1">
    <location>
        <begin position="764"/>
        <end position="795"/>
    </location>
</feature>
<dbReference type="InParanoid" id="A0A2K3CP30"/>
<feature type="compositionally biased region" description="Low complexity" evidence="1">
    <location>
        <begin position="1069"/>
        <end position="1081"/>
    </location>
</feature>
<evidence type="ECO:0000256" key="2">
    <source>
        <dbReference type="SAM" id="Phobius"/>
    </source>
</evidence>
<feature type="region of interest" description="Disordered" evidence="1">
    <location>
        <begin position="636"/>
        <end position="673"/>
    </location>
</feature>
<name>A0A2K3CP30_CHLRE</name>
<feature type="transmembrane region" description="Helical" evidence="2">
    <location>
        <begin position="1537"/>
        <end position="1561"/>
    </location>
</feature>